<reference evidence="1" key="1">
    <citation type="submission" date="2013-12" db="EMBL/GenBank/DDBJ databases">
        <authorList>
            <person name="Li W."/>
            <person name="Chetelat R.T."/>
        </authorList>
    </citation>
    <scope>NUCLEOTIDE SEQUENCE</scope>
    <source>
        <strain evidence="1">CRIB-18</strain>
        <plasmid evidence="1">1</plasmid>
    </source>
</reference>
<name>A0A090D154_9BACT</name>
<dbReference type="AlphaFoldDB" id="A0A090D154"/>
<dbReference type="RefSeq" id="WP_176454828.1">
    <property type="nucleotide sequence ID" value="NZ_LK031773.1"/>
</dbReference>
<dbReference type="EMBL" id="LK031773">
    <property type="protein sequence ID" value="CDR35308.1"/>
    <property type="molecule type" value="Genomic_DNA"/>
</dbReference>
<accession>A0A090D154</accession>
<protein>
    <submittedName>
        <fullName evidence="1">Uncharacterized protein</fullName>
    </submittedName>
</protein>
<reference evidence="1" key="2">
    <citation type="submission" date="2014-09" db="EMBL/GenBank/DDBJ databases">
        <title>Criblamydia sequanensis harbors a mega-plasmid encoding arsenite resistance.</title>
        <authorList>
            <person name="Bertelli C."/>
            <person name="Goesmann A."/>
            <person name="Greub G."/>
        </authorList>
    </citation>
    <scope>NUCLEOTIDE SEQUENCE [LARGE SCALE GENOMIC DNA]</scope>
    <source>
        <strain evidence="1">CRIB-18</strain>
        <plasmid evidence="1">1</plasmid>
    </source>
</reference>
<geneLocation type="plasmid" evidence="1">
    <name>1</name>
</geneLocation>
<gene>
    <name evidence="1" type="ORF">CSEC_p0037</name>
</gene>
<organism evidence="1">
    <name type="scientific">Candidatus Criblamydia sequanensis CRIB-18</name>
    <dbReference type="NCBI Taxonomy" id="1437425"/>
    <lineage>
        <taxon>Bacteria</taxon>
        <taxon>Pseudomonadati</taxon>
        <taxon>Chlamydiota</taxon>
        <taxon>Chlamydiia</taxon>
        <taxon>Parachlamydiales</taxon>
        <taxon>Candidatus Criblamydiaceae</taxon>
        <taxon>Candidatus Criblamydia</taxon>
    </lineage>
</organism>
<proteinExistence type="predicted"/>
<keyword evidence="1" id="KW-0614">Plasmid</keyword>
<sequence length="99" mass="11174">MWTISIESEFIMAKPPLDVYSLKQWEGTDNNFAVLLKISSKWQVRIGTADNSFSTDENATRIAETGRPIFYSNAASYFPDFLVKGADYLEPLSGQNPYP</sequence>
<evidence type="ECO:0000313" key="1">
    <source>
        <dbReference type="EMBL" id="CDR35308.1"/>
    </source>
</evidence>